<sequence>MATPVAAPALAERTDIHKSCKSLENILNILNEYCEAVGVIVALQKKLAKALREAAGLKATGENAANALNGSAAVFEALLEVDTKYTKFADKEYDIISAEVKKWFKKLVKEERAHDQRLEKANARIKQAGQSYEKKSKKNPSDAAEEHARYINLISTLGPEISQEKYNHSLNVTQRHTTATSSVASCLARIADAEWLKVCEGVRLLAPNIGTLTQWRVLCEGGWSESMPNGLPEVTDTNPPTNLQTNSLNTRESSPDIPDSSVQPSQDQEIPATPEQQRQPVSSTASPAQQRYPLPSPQRSPNVSSQNLSQTGPSGAERSRENLPPPSAFDTLKPPFFDPATGTVRTLSAFPAPPTYLPTPPVRQQTQVSLSSSIQSLASNTSSAGQHFSESPISANQDLMPTNYRDAMSPAITTPSYESSPVLNHVPHSKASTSSPEQKFQDYIREEHSQPEIRRPLAVRAPTSPRAARDVNPAEEPSSNEERSNEYAEPPGQQPREPYHRERDASEFGVQRAIPSKAHTYDALRRGVDRTDSLTSNGSVVAAMRDRYSSNPGSSSPTTRELPRIPLKVTDLAARYQAPDSPTFSRPRAVSPPVSRQMSFPLDHGLQKAEAHHHERKTHRPGSSSVSTSTPTIEEDVRRRRQESDLRERERELQDREKEIEARARELERDRAKLMTVHEGISSSSGRAVDEDTVRPPISPLRPRRISLRKQLQRPLSQIDLEESPEPPRQQRPQFSNPPSTPQPSHYQGRYSGQSSPSLQSPPSSANGGGGGNEHRDHRYSEESQSNTSSTATPHAPYCGCHACSASKYGSSPNSSREQEYGRSDGGNALRPPSSPDKPKGGWMRRLSMPGGLSSAFSMDGKRNNSNYSLGSGVSSAALGHQQKKGILSFDGRKNASATNLLRAPTEQDGARRSFDADRRGT</sequence>
<dbReference type="InterPro" id="IPR027267">
    <property type="entry name" value="AH/BAR_dom_sf"/>
</dbReference>
<feature type="compositionally biased region" description="Basic and acidic residues" evidence="1">
    <location>
        <begin position="439"/>
        <end position="455"/>
    </location>
</feature>
<feature type="compositionally biased region" description="Low complexity" evidence="1">
    <location>
        <begin position="623"/>
        <end position="632"/>
    </location>
</feature>
<feature type="compositionally biased region" description="Basic residues" evidence="1">
    <location>
        <begin position="702"/>
        <end position="712"/>
    </location>
</feature>
<feature type="compositionally biased region" description="Polar residues" evidence="1">
    <location>
        <begin position="260"/>
        <end position="289"/>
    </location>
</feature>
<feature type="compositionally biased region" description="Basic and acidic residues" evidence="1">
    <location>
        <begin position="909"/>
        <end position="922"/>
    </location>
</feature>
<feature type="compositionally biased region" description="Polar residues" evidence="1">
    <location>
        <begin position="411"/>
        <end position="422"/>
    </location>
</feature>
<evidence type="ECO:0000256" key="1">
    <source>
        <dbReference type="SAM" id="MobiDB-lite"/>
    </source>
</evidence>
<keyword evidence="3" id="KW-1185">Reference proteome</keyword>
<name>A0A8H5FMX9_9AGAR</name>
<feature type="compositionally biased region" description="Basic and acidic residues" evidence="1">
    <location>
        <begin position="519"/>
        <end position="532"/>
    </location>
</feature>
<feature type="compositionally biased region" description="Polar residues" evidence="1">
    <location>
        <begin position="297"/>
        <end position="313"/>
    </location>
</feature>
<reference evidence="2 3" key="1">
    <citation type="journal article" date="2020" name="ISME J.">
        <title>Uncovering the hidden diversity of litter-decomposition mechanisms in mushroom-forming fungi.</title>
        <authorList>
            <person name="Floudas D."/>
            <person name="Bentzer J."/>
            <person name="Ahren D."/>
            <person name="Johansson T."/>
            <person name="Persson P."/>
            <person name="Tunlid A."/>
        </authorList>
    </citation>
    <scope>NUCLEOTIDE SEQUENCE [LARGE SCALE GENOMIC DNA]</scope>
    <source>
        <strain evidence="2 3">CBS 175.51</strain>
    </source>
</reference>
<protein>
    <submittedName>
        <fullName evidence="2">Uncharacterized protein</fullName>
    </submittedName>
</protein>
<proteinExistence type="predicted"/>
<dbReference type="AlphaFoldDB" id="A0A8H5FMX9"/>
<feature type="compositionally biased region" description="Basic and acidic residues" evidence="1">
    <location>
        <begin position="497"/>
        <end position="506"/>
    </location>
</feature>
<feature type="compositionally biased region" description="Pro residues" evidence="1">
    <location>
        <begin position="351"/>
        <end position="361"/>
    </location>
</feature>
<feature type="compositionally biased region" description="Low complexity" evidence="1">
    <location>
        <begin position="752"/>
        <end position="765"/>
    </location>
</feature>
<feature type="compositionally biased region" description="Basic and acidic residues" evidence="1">
    <location>
        <begin position="773"/>
        <end position="782"/>
    </location>
</feature>
<accession>A0A8H5FMX9</accession>
<feature type="region of interest" description="Disordered" evidence="1">
    <location>
        <begin position="899"/>
        <end position="922"/>
    </location>
</feature>
<feature type="compositionally biased region" description="Polar residues" evidence="1">
    <location>
        <begin position="235"/>
        <end position="252"/>
    </location>
</feature>
<feature type="compositionally biased region" description="Basic and acidic residues" evidence="1">
    <location>
        <begin position="635"/>
        <end position="673"/>
    </location>
</feature>
<evidence type="ECO:0000313" key="2">
    <source>
        <dbReference type="EMBL" id="KAF5342328.1"/>
    </source>
</evidence>
<feature type="compositionally biased region" description="Polar residues" evidence="1">
    <location>
        <begin position="385"/>
        <end position="400"/>
    </location>
</feature>
<feature type="compositionally biased region" description="Polar residues" evidence="1">
    <location>
        <begin position="549"/>
        <end position="559"/>
    </location>
</feature>
<feature type="region of interest" description="Disordered" evidence="1">
    <location>
        <begin position="228"/>
        <end position="874"/>
    </location>
</feature>
<organism evidence="2 3">
    <name type="scientific">Ephemerocybe angulata</name>
    <dbReference type="NCBI Taxonomy" id="980116"/>
    <lineage>
        <taxon>Eukaryota</taxon>
        <taxon>Fungi</taxon>
        <taxon>Dikarya</taxon>
        <taxon>Basidiomycota</taxon>
        <taxon>Agaricomycotina</taxon>
        <taxon>Agaricomycetes</taxon>
        <taxon>Agaricomycetidae</taxon>
        <taxon>Agaricales</taxon>
        <taxon>Agaricineae</taxon>
        <taxon>Psathyrellaceae</taxon>
        <taxon>Ephemerocybe</taxon>
    </lineage>
</organism>
<dbReference type="Gene3D" id="1.20.1270.60">
    <property type="entry name" value="Arfaptin homology (AH) domain/BAR domain"/>
    <property type="match status" value="1"/>
</dbReference>
<dbReference type="Proteomes" id="UP000541558">
    <property type="component" value="Unassembled WGS sequence"/>
</dbReference>
<feature type="compositionally biased region" description="Polar residues" evidence="1">
    <location>
        <begin position="735"/>
        <end position="746"/>
    </location>
</feature>
<evidence type="ECO:0000313" key="3">
    <source>
        <dbReference type="Proteomes" id="UP000541558"/>
    </source>
</evidence>
<dbReference type="OrthoDB" id="2450055at2759"/>
<comment type="caution">
    <text evidence="2">The sequence shown here is derived from an EMBL/GenBank/DDBJ whole genome shotgun (WGS) entry which is preliminary data.</text>
</comment>
<dbReference type="EMBL" id="JAACJK010000001">
    <property type="protein sequence ID" value="KAF5342328.1"/>
    <property type="molecule type" value="Genomic_DNA"/>
</dbReference>
<gene>
    <name evidence="2" type="ORF">D9611_001495</name>
</gene>
<feature type="compositionally biased region" description="Polar residues" evidence="1">
    <location>
        <begin position="783"/>
        <end position="793"/>
    </location>
</feature>
<feature type="compositionally biased region" description="Low complexity" evidence="1">
    <location>
        <begin position="364"/>
        <end position="384"/>
    </location>
</feature>